<dbReference type="InterPro" id="IPR024775">
    <property type="entry name" value="DinB-like"/>
</dbReference>
<dbReference type="InterPro" id="IPR034660">
    <property type="entry name" value="DinB/YfiT-like"/>
</dbReference>
<dbReference type="Proteomes" id="UP001236415">
    <property type="component" value="Chromosome"/>
</dbReference>
<feature type="domain" description="DinB-like" evidence="1">
    <location>
        <begin position="60"/>
        <end position="183"/>
    </location>
</feature>
<reference evidence="2 3" key="1">
    <citation type="submission" date="2023-06" db="EMBL/GenBank/DDBJ databases">
        <title>Paenibacillus polygonum sp. nov., an endophytic bacterium, isolated from Polygonum lapathifolium L. in Nanji Wetland National Nature Reserve, South of Poyang Lake, Jiangxi Province, China.</title>
        <authorList>
            <person name="Yu Z."/>
        </authorList>
    </citation>
    <scope>NUCLEOTIDE SEQUENCE [LARGE SCALE GENOMIC DNA]</scope>
    <source>
        <strain evidence="2 3">C31</strain>
    </source>
</reference>
<dbReference type="EMBL" id="CP127162">
    <property type="protein sequence ID" value="WIV20417.1"/>
    <property type="molecule type" value="Genomic_DNA"/>
</dbReference>
<organism evidence="2 3">
    <name type="scientific">Paenibacillus polygoni</name>
    <dbReference type="NCBI Taxonomy" id="3050112"/>
    <lineage>
        <taxon>Bacteria</taxon>
        <taxon>Bacillati</taxon>
        <taxon>Bacillota</taxon>
        <taxon>Bacilli</taxon>
        <taxon>Bacillales</taxon>
        <taxon>Paenibacillaceae</taxon>
        <taxon>Paenibacillus</taxon>
    </lineage>
</organism>
<dbReference type="Gene3D" id="1.20.120.450">
    <property type="entry name" value="dinb family like domain"/>
    <property type="match status" value="1"/>
</dbReference>
<sequence length="190" mass="22756">MEKQGISSILTNETRIDIYSNLFLRGDEDEVNTLQKNSLIVSFHEWHDWFRKWSIEKNTLWDTPVAAGKWTVRELISHMMRWDRYFWEGAISLIISGEEKQLQIQHLDFDIFNEAAREHAHTISIEELVQETLHYREQIIRALHELPAEDWTKEYKGLDGGPFTVQSYVEDFIWHDRHHMKQLEDMTKSL</sequence>
<dbReference type="SUPFAM" id="SSF109854">
    <property type="entry name" value="DinB/YfiT-like putative metalloenzymes"/>
    <property type="match status" value="1"/>
</dbReference>
<dbReference type="RefSeq" id="WP_285747332.1">
    <property type="nucleotide sequence ID" value="NZ_CP127162.1"/>
</dbReference>
<dbReference type="Pfam" id="PF12867">
    <property type="entry name" value="DinB_2"/>
    <property type="match status" value="1"/>
</dbReference>
<evidence type="ECO:0000313" key="2">
    <source>
        <dbReference type="EMBL" id="WIV20417.1"/>
    </source>
</evidence>
<evidence type="ECO:0000313" key="3">
    <source>
        <dbReference type="Proteomes" id="UP001236415"/>
    </source>
</evidence>
<protein>
    <submittedName>
        <fullName evidence="2">DinB family protein</fullName>
    </submittedName>
</protein>
<proteinExistence type="predicted"/>
<evidence type="ECO:0000259" key="1">
    <source>
        <dbReference type="Pfam" id="PF12867"/>
    </source>
</evidence>
<name>A0ABY8X4H6_9BACL</name>
<keyword evidence="3" id="KW-1185">Reference proteome</keyword>
<gene>
    <name evidence="2" type="ORF">QPK24_06925</name>
</gene>
<accession>A0ABY8X4H6</accession>